<dbReference type="AlphaFoldDB" id="T0PZV9"/>
<gene>
    <name evidence="1" type="ORF">SDRG_15580</name>
</gene>
<dbReference type="OMA" id="AESWWNQ"/>
<dbReference type="VEuPathDB" id="FungiDB:SDRG_15580"/>
<dbReference type="STRING" id="1156394.T0PZV9"/>
<dbReference type="Gene3D" id="3.40.1410.10">
    <property type="entry name" value="Chorismate lyase-like"/>
    <property type="match status" value="1"/>
</dbReference>
<dbReference type="Proteomes" id="UP000030762">
    <property type="component" value="Unassembled WGS sequence"/>
</dbReference>
<dbReference type="GeneID" id="19956307"/>
<reference evidence="1 2" key="1">
    <citation type="submission" date="2012-04" db="EMBL/GenBank/DDBJ databases">
        <title>The Genome Sequence of Saprolegnia declina VS20.</title>
        <authorList>
            <consortium name="The Broad Institute Genome Sequencing Platform"/>
            <person name="Russ C."/>
            <person name="Nusbaum C."/>
            <person name="Tyler B."/>
            <person name="van West P."/>
            <person name="Dieguez-Uribeondo J."/>
            <person name="de Bruijn I."/>
            <person name="Tripathy S."/>
            <person name="Jiang R."/>
            <person name="Young S.K."/>
            <person name="Zeng Q."/>
            <person name="Gargeya S."/>
            <person name="Fitzgerald M."/>
            <person name="Haas B."/>
            <person name="Abouelleil A."/>
            <person name="Alvarado L."/>
            <person name="Arachchi H.M."/>
            <person name="Berlin A."/>
            <person name="Chapman S.B."/>
            <person name="Goldberg J."/>
            <person name="Griggs A."/>
            <person name="Gujja S."/>
            <person name="Hansen M."/>
            <person name="Howarth C."/>
            <person name="Imamovic A."/>
            <person name="Larimer J."/>
            <person name="McCowen C."/>
            <person name="Montmayeur A."/>
            <person name="Murphy C."/>
            <person name="Neiman D."/>
            <person name="Pearson M."/>
            <person name="Priest M."/>
            <person name="Roberts A."/>
            <person name="Saif S."/>
            <person name="Shea T."/>
            <person name="Sisk P."/>
            <person name="Sykes S."/>
            <person name="Wortman J."/>
            <person name="Nusbaum C."/>
            <person name="Birren B."/>
        </authorList>
    </citation>
    <scope>NUCLEOTIDE SEQUENCE [LARGE SCALE GENOMIC DNA]</scope>
    <source>
        <strain evidence="1 2">VS20</strain>
    </source>
</reference>
<dbReference type="EMBL" id="JH767226">
    <property type="protein sequence ID" value="EQC26640.1"/>
    <property type="molecule type" value="Genomic_DNA"/>
</dbReference>
<dbReference type="Pfam" id="PF01947">
    <property type="entry name" value="Rv2949c-like"/>
    <property type="match status" value="1"/>
</dbReference>
<dbReference type="InterPro" id="IPR048022">
    <property type="entry name" value="Ch_lyase_cyan"/>
</dbReference>
<dbReference type="SUPFAM" id="SSF64288">
    <property type="entry name" value="Chorismate lyase-like"/>
    <property type="match status" value="1"/>
</dbReference>
<name>T0PZV9_SAPDV</name>
<dbReference type="OrthoDB" id="89176at2759"/>
<proteinExistence type="predicted"/>
<dbReference type="InParanoid" id="T0PZV9"/>
<protein>
    <recommendedName>
        <fullName evidence="3">Chorismate lyase</fullName>
    </recommendedName>
</protein>
<accession>T0PZV9</accession>
<dbReference type="NCBIfam" id="NF037993">
    <property type="entry name" value="cyano_chori_ly"/>
    <property type="match status" value="1"/>
</dbReference>
<dbReference type="InterPro" id="IPR028978">
    <property type="entry name" value="Chorismate_lyase_/UTRA_dom_sf"/>
</dbReference>
<dbReference type="InterPro" id="IPR002800">
    <property type="entry name" value="Rv2949c-like"/>
</dbReference>
<dbReference type="eggNOG" id="ENOG502S0WW">
    <property type="taxonomic scope" value="Eukaryota"/>
</dbReference>
<evidence type="ECO:0008006" key="3">
    <source>
        <dbReference type="Google" id="ProtNLM"/>
    </source>
</evidence>
<evidence type="ECO:0000313" key="1">
    <source>
        <dbReference type="EMBL" id="EQC26640.1"/>
    </source>
</evidence>
<dbReference type="RefSeq" id="XP_008619978.1">
    <property type="nucleotide sequence ID" value="XM_008621756.1"/>
</dbReference>
<sequence length="206" mass="22996">MAAADKGWMPLDIDFTTTADELKLGIAKMPAAWTLFLLGDGSPTLHLGLLTGYTTEVDVLSFDCIGDSPDQAPTEIQDIEGPRHRRQVYLRNTNGERLGYAASWWHSSDIEALFGTDKTLPIGRQITTKKKELFRDIKHIFRGHSVALEKEFGMQGPFWGRSYLFWQGGRPITLIYEVFSPRLEKYLGEIDVPARDAVAGTSTSSS</sequence>
<evidence type="ECO:0000313" key="2">
    <source>
        <dbReference type="Proteomes" id="UP000030762"/>
    </source>
</evidence>
<organism evidence="1 2">
    <name type="scientific">Saprolegnia diclina (strain VS20)</name>
    <dbReference type="NCBI Taxonomy" id="1156394"/>
    <lineage>
        <taxon>Eukaryota</taxon>
        <taxon>Sar</taxon>
        <taxon>Stramenopiles</taxon>
        <taxon>Oomycota</taxon>
        <taxon>Saprolegniomycetes</taxon>
        <taxon>Saprolegniales</taxon>
        <taxon>Saprolegniaceae</taxon>
        <taxon>Saprolegnia</taxon>
    </lineage>
</organism>
<keyword evidence="2" id="KW-1185">Reference proteome</keyword>